<sequence length="384" mass="40727">MRLRELVHEFDLGLSVVEAGAAGLTGEVRRAYVTDLPDPSRFLLPGDLVLTSCLWYREPADSRPFAAALARSRAAGLVVGLLVTRAMPAGLVAACAELGLPLLVIAEDRSFTPVCETVLAEKQRLSLQQRQIADLVGVLGSDTAAPGEVSAHLRMLGADPHLPTVVVAASAGPGDGLAENLADLLAAPGRRLLVHADDDKAVLLVNGAAEHLDGVAAELSAAELPGRPRLLAGVSERTASVSDLGSALEIARRRLRSARGHGPGRAPLVVSGSKVDSHAVLLSALPARLRRSFRHHMLTPLADYDAVHGSDLIGTLTSFLESCGSWQRSAEELHVHVNTLRYRIQRIEQLTGRSLSSMRDRVDLYLALTCLDVAENNQPATGTA</sequence>
<evidence type="ECO:0000313" key="6">
    <source>
        <dbReference type="Proteomes" id="UP000294947"/>
    </source>
</evidence>
<dbReference type="OrthoDB" id="3170447at2"/>
<accession>A0A4R4ZC68</accession>
<name>A0A4R4ZC68_9PSEU</name>
<dbReference type="Proteomes" id="UP000294947">
    <property type="component" value="Unassembled WGS sequence"/>
</dbReference>
<dbReference type="PANTHER" id="PTHR33744:SF17">
    <property type="entry name" value="CONSERVED PROTEIN"/>
    <property type="match status" value="1"/>
</dbReference>
<dbReference type="InterPro" id="IPR051448">
    <property type="entry name" value="CdaR-like_regulators"/>
</dbReference>
<evidence type="ECO:0000256" key="1">
    <source>
        <dbReference type="ARBA" id="ARBA00006754"/>
    </source>
</evidence>
<reference evidence="5 6" key="1">
    <citation type="submission" date="2019-03" db="EMBL/GenBank/DDBJ databases">
        <title>Draft genome sequences of novel Actinobacteria.</title>
        <authorList>
            <person name="Sahin N."/>
            <person name="Ay H."/>
            <person name="Saygin H."/>
        </authorList>
    </citation>
    <scope>NUCLEOTIDE SEQUENCE [LARGE SCALE GENOMIC DNA]</scope>
    <source>
        <strain evidence="5 6">7K502</strain>
    </source>
</reference>
<evidence type="ECO:0000259" key="3">
    <source>
        <dbReference type="Pfam" id="PF13556"/>
    </source>
</evidence>
<organism evidence="5 6">
    <name type="scientific">Saccharopolyspora elongata</name>
    <dbReference type="NCBI Taxonomy" id="2530387"/>
    <lineage>
        <taxon>Bacteria</taxon>
        <taxon>Bacillati</taxon>
        <taxon>Actinomycetota</taxon>
        <taxon>Actinomycetes</taxon>
        <taxon>Pseudonocardiales</taxon>
        <taxon>Pseudonocardiaceae</taxon>
        <taxon>Saccharopolyspora</taxon>
    </lineage>
</organism>
<dbReference type="PANTHER" id="PTHR33744">
    <property type="entry name" value="CARBOHYDRATE DIACID REGULATOR"/>
    <property type="match status" value="1"/>
</dbReference>
<dbReference type="Pfam" id="PF13556">
    <property type="entry name" value="HTH_30"/>
    <property type="match status" value="1"/>
</dbReference>
<proteinExistence type="inferred from homology"/>
<dbReference type="EMBL" id="SMKW01000002">
    <property type="protein sequence ID" value="TDD56031.1"/>
    <property type="molecule type" value="Genomic_DNA"/>
</dbReference>
<dbReference type="InterPro" id="IPR041522">
    <property type="entry name" value="CdaR_GGDEF"/>
</dbReference>
<dbReference type="RefSeq" id="WP_132479980.1">
    <property type="nucleotide sequence ID" value="NZ_SMKW01000002.1"/>
</dbReference>
<keyword evidence="6" id="KW-1185">Reference proteome</keyword>
<dbReference type="Pfam" id="PF07905">
    <property type="entry name" value="PucR"/>
    <property type="match status" value="1"/>
</dbReference>
<evidence type="ECO:0000313" key="5">
    <source>
        <dbReference type="EMBL" id="TDD56031.1"/>
    </source>
</evidence>
<dbReference type="InterPro" id="IPR025736">
    <property type="entry name" value="PucR_C-HTH_dom"/>
</dbReference>
<dbReference type="InterPro" id="IPR012914">
    <property type="entry name" value="PucR_dom"/>
</dbReference>
<dbReference type="Gene3D" id="1.10.10.2840">
    <property type="entry name" value="PucR C-terminal helix-turn-helix domain"/>
    <property type="match status" value="1"/>
</dbReference>
<comment type="caution">
    <text evidence="5">The sequence shown here is derived from an EMBL/GenBank/DDBJ whole genome shotgun (WGS) entry which is preliminary data.</text>
</comment>
<evidence type="ECO:0000259" key="4">
    <source>
        <dbReference type="Pfam" id="PF17853"/>
    </source>
</evidence>
<dbReference type="AlphaFoldDB" id="A0A4R4ZC68"/>
<evidence type="ECO:0000259" key="2">
    <source>
        <dbReference type="Pfam" id="PF07905"/>
    </source>
</evidence>
<dbReference type="InterPro" id="IPR042070">
    <property type="entry name" value="PucR_C-HTH_sf"/>
</dbReference>
<gene>
    <name evidence="5" type="ORF">E1288_02425</name>
</gene>
<feature type="domain" description="Purine catabolism PurC-like" evidence="2">
    <location>
        <begin position="14"/>
        <end position="120"/>
    </location>
</feature>
<protein>
    <submittedName>
        <fullName evidence="5">PucR family transcriptional regulator</fullName>
    </submittedName>
</protein>
<dbReference type="Pfam" id="PF17853">
    <property type="entry name" value="GGDEF_2"/>
    <property type="match status" value="1"/>
</dbReference>
<comment type="similarity">
    <text evidence="1">Belongs to the CdaR family.</text>
</comment>
<feature type="domain" description="CdaR GGDEF-like" evidence="4">
    <location>
        <begin position="146"/>
        <end position="255"/>
    </location>
</feature>
<feature type="domain" description="PucR C-terminal helix-turn-helix" evidence="3">
    <location>
        <begin position="312"/>
        <end position="368"/>
    </location>
</feature>